<dbReference type="PANTHER" id="PTHR43273">
    <property type="entry name" value="ANAEROBIC SULFATASE-MATURATING ENZYME HOMOLOG ASLB-RELATED"/>
    <property type="match status" value="1"/>
</dbReference>
<dbReference type="PROSITE" id="PS51918">
    <property type="entry name" value="RADICAL_SAM"/>
    <property type="match status" value="1"/>
</dbReference>
<keyword evidence="5" id="KW-0408">Iron</keyword>
<dbReference type="InterPro" id="IPR007197">
    <property type="entry name" value="rSAM"/>
</dbReference>
<keyword evidence="6" id="KW-0411">Iron-sulfur</keyword>
<comment type="cofactor">
    <cofactor evidence="1">
        <name>[4Fe-4S] cluster</name>
        <dbReference type="ChEBI" id="CHEBI:49883"/>
    </cofactor>
</comment>
<comment type="caution">
    <text evidence="8">The sequence shown here is derived from an EMBL/GenBank/DDBJ whole genome shotgun (WGS) entry which is preliminary data.</text>
</comment>
<protein>
    <submittedName>
        <fullName evidence="8">Radical SAM protein</fullName>
    </submittedName>
</protein>
<dbReference type="InterPro" id="IPR023867">
    <property type="entry name" value="Sulphatase_maturase_rSAM"/>
</dbReference>
<dbReference type="PROSITE" id="PS01305">
    <property type="entry name" value="MOAA_NIFB_PQQE"/>
    <property type="match status" value="1"/>
</dbReference>
<dbReference type="SFLD" id="SFLDS00029">
    <property type="entry name" value="Radical_SAM"/>
    <property type="match status" value="1"/>
</dbReference>
<keyword evidence="9" id="KW-1185">Reference proteome</keyword>
<dbReference type="SUPFAM" id="SSF102114">
    <property type="entry name" value="Radical SAM enzymes"/>
    <property type="match status" value="1"/>
</dbReference>
<dbReference type="EMBL" id="RYFG02000107">
    <property type="protein sequence ID" value="TRW92710.1"/>
    <property type="molecule type" value="Genomic_DNA"/>
</dbReference>
<dbReference type="InterPro" id="IPR000385">
    <property type="entry name" value="MoaA_NifB_PqqE_Fe-S-bd_CS"/>
</dbReference>
<dbReference type="SFLD" id="SFLDG01072">
    <property type="entry name" value="dehydrogenase_like"/>
    <property type="match status" value="1"/>
</dbReference>
<feature type="domain" description="Radical SAM core" evidence="7">
    <location>
        <begin position="1"/>
        <end position="250"/>
    </location>
</feature>
<dbReference type="PANTHER" id="PTHR43273:SF8">
    <property type="entry name" value="RADICAL SAM DOMAIN PROTEIN"/>
    <property type="match status" value="1"/>
</dbReference>
<dbReference type="CDD" id="cd01335">
    <property type="entry name" value="Radical_SAM"/>
    <property type="match status" value="1"/>
</dbReference>
<organism evidence="8 9">
    <name type="scientific">Candidatus Methylobacter oryzae</name>
    <dbReference type="NCBI Taxonomy" id="2497749"/>
    <lineage>
        <taxon>Bacteria</taxon>
        <taxon>Pseudomonadati</taxon>
        <taxon>Pseudomonadota</taxon>
        <taxon>Gammaproteobacteria</taxon>
        <taxon>Methylococcales</taxon>
        <taxon>Methylococcaceae</taxon>
        <taxon>Methylobacter</taxon>
    </lineage>
</organism>
<evidence type="ECO:0000256" key="1">
    <source>
        <dbReference type="ARBA" id="ARBA00001966"/>
    </source>
</evidence>
<keyword evidence="3" id="KW-0949">S-adenosyl-L-methionine</keyword>
<evidence type="ECO:0000256" key="6">
    <source>
        <dbReference type="ARBA" id="ARBA00023014"/>
    </source>
</evidence>
<evidence type="ECO:0000313" key="8">
    <source>
        <dbReference type="EMBL" id="TRW92710.1"/>
    </source>
</evidence>
<evidence type="ECO:0000256" key="2">
    <source>
        <dbReference type="ARBA" id="ARBA00022485"/>
    </source>
</evidence>
<evidence type="ECO:0000256" key="5">
    <source>
        <dbReference type="ARBA" id="ARBA00023004"/>
    </source>
</evidence>
<evidence type="ECO:0000259" key="7">
    <source>
        <dbReference type="PROSITE" id="PS51918"/>
    </source>
</evidence>
<dbReference type="Proteomes" id="UP000733744">
    <property type="component" value="Unassembled WGS sequence"/>
</dbReference>
<gene>
    <name evidence="8" type="ORF">EKO24_014885</name>
</gene>
<dbReference type="SFLD" id="SFLDG01067">
    <property type="entry name" value="SPASM/twitch_domain_containing"/>
    <property type="match status" value="1"/>
</dbReference>
<proteinExistence type="predicted"/>
<dbReference type="Pfam" id="PF04055">
    <property type="entry name" value="Radical_SAM"/>
    <property type="match status" value="1"/>
</dbReference>
<accession>A0ABY3C896</accession>
<sequence>MVEIDTILIKVASQCNINCSYCYVYNMGDDSWADMPNFISQETIESITKELADLKSAQQHPFAIVLHGGEPLLLGSRRLEFLLHSIRTAIPDSYCISIQTNGMLISGKILNLCSKYKTSISVSLDGPESIHNANRVGRKGERTYSRVIEGINKLKSHPDASFLFAGLLAVIDPTSSPHTIYNFFKDLGAPNVDFLYRDGNHDKLPFGKASFQSTEYGTWLAELLDVYLADQNPIKIRILDDIVRLALGGIGIKEGVGVTDFGIAVIDTDGSVTKNDTLKSSYKGADRFLAPWNIHTHRLIDIFSSREFADSHKLQRPTSLICQTCPELQICGGGMPLHRWKSGSQYDNPSVYCNDQLLIINKVKSILCGIQQCT</sequence>
<dbReference type="InterPro" id="IPR058240">
    <property type="entry name" value="rSAM_sf"/>
</dbReference>
<dbReference type="InterPro" id="IPR013785">
    <property type="entry name" value="Aldolase_TIM"/>
</dbReference>
<dbReference type="SFLD" id="SFLDG01386">
    <property type="entry name" value="main_SPASM_domain-containing"/>
    <property type="match status" value="1"/>
</dbReference>
<evidence type="ECO:0000256" key="4">
    <source>
        <dbReference type="ARBA" id="ARBA00022723"/>
    </source>
</evidence>
<name>A0ABY3C896_9GAMM</name>
<keyword evidence="4" id="KW-0479">Metal-binding</keyword>
<dbReference type="Gene3D" id="3.20.20.70">
    <property type="entry name" value="Aldolase class I"/>
    <property type="match status" value="1"/>
</dbReference>
<reference evidence="8 9" key="1">
    <citation type="journal article" date="2019" name="Antonie Van Leeuwenhoek">
        <title>Description of 'Ca. Methylobacter oryzae' KRF1, a novel species from the environmentally important Methylobacter clade 2.</title>
        <authorList>
            <person name="Khatri K."/>
            <person name="Mohite J.A."/>
            <person name="Pandit P.S."/>
            <person name="Bahulikar R."/>
            <person name="Rahalkar M.C."/>
        </authorList>
    </citation>
    <scope>NUCLEOTIDE SEQUENCE [LARGE SCALE GENOMIC DNA]</scope>
    <source>
        <strain evidence="8 9">KRF1</strain>
    </source>
</reference>
<dbReference type="RefSeq" id="WP_143733238.1">
    <property type="nucleotide sequence ID" value="NZ_RYFG02000107.1"/>
</dbReference>
<evidence type="ECO:0000256" key="3">
    <source>
        <dbReference type="ARBA" id="ARBA00022691"/>
    </source>
</evidence>
<dbReference type="NCBIfam" id="NF041707">
    <property type="entry name" value="rSAM_YhhB"/>
    <property type="match status" value="1"/>
</dbReference>
<evidence type="ECO:0000313" key="9">
    <source>
        <dbReference type="Proteomes" id="UP000733744"/>
    </source>
</evidence>
<keyword evidence="2" id="KW-0004">4Fe-4S</keyword>